<dbReference type="Gene3D" id="3.40.50.720">
    <property type="entry name" value="NAD(P)-binding Rossmann-like Domain"/>
    <property type="match status" value="1"/>
</dbReference>
<dbReference type="EMBL" id="CM018052">
    <property type="protein sequence ID" value="KAA8516154.1"/>
    <property type="molecule type" value="Genomic_DNA"/>
</dbReference>
<gene>
    <name evidence="1" type="ORF">F0562_019333</name>
</gene>
<evidence type="ECO:0000313" key="1">
    <source>
        <dbReference type="EMBL" id="KAA8516154.1"/>
    </source>
</evidence>
<reference evidence="1 2" key="1">
    <citation type="submission" date="2019-09" db="EMBL/GenBank/DDBJ databases">
        <title>A chromosome-level genome assembly of the Chinese tupelo Nyssa sinensis.</title>
        <authorList>
            <person name="Yang X."/>
            <person name="Kang M."/>
            <person name="Yang Y."/>
            <person name="Xiong H."/>
            <person name="Wang M."/>
            <person name="Zhang Z."/>
            <person name="Wang Z."/>
            <person name="Wu H."/>
            <person name="Ma T."/>
            <person name="Liu J."/>
            <person name="Xi Z."/>
        </authorList>
    </citation>
    <scope>NUCLEOTIDE SEQUENCE [LARGE SCALE GENOMIC DNA]</scope>
    <source>
        <strain evidence="1">J267</strain>
        <tissue evidence="1">Leaf</tissue>
    </source>
</reference>
<name>A0A5J4ZEC8_9ASTE</name>
<organism evidence="1 2">
    <name type="scientific">Nyssa sinensis</name>
    <dbReference type="NCBI Taxonomy" id="561372"/>
    <lineage>
        <taxon>Eukaryota</taxon>
        <taxon>Viridiplantae</taxon>
        <taxon>Streptophyta</taxon>
        <taxon>Embryophyta</taxon>
        <taxon>Tracheophyta</taxon>
        <taxon>Spermatophyta</taxon>
        <taxon>Magnoliopsida</taxon>
        <taxon>eudicotyledons</taxon>
        <taxon>Gunneridae</taxon>
        <taxon>Pentapetalae</taxon>
        <taxon>asterids</taxon>
        <taxon>Cornales</taxon>
        <taxon>Nyssaceae</taxon>
        <taxon>Nyssa</taxon>
    </lineage>
</organism>
<evidence type="ECO:0000313" key="2">
    <source>
        <dbReference type="Proteomes" id="UP000325577"/>
    </source>
</evidence>
<dbReference type="OrthoDB" id="2735536at2759"/>
<dbReference type="Proteomes" id="UP000325577">
    <property type="component" value="Linkage Group LG9"/>
</dbReference>
<protein>
    <submittedName>
        <fullName evidence="1">Uncharacterized protein</fullName>
    </submittedName>
</protein>
<sequence>MISYLQEYTQAKTLAEKEVLRFGNEKNGGLMEVVTLGCGLVGEEAHLSWTPSSVAVFISQLTNDANSYQVSAAEIANYYQQNYPEFHVKPEHLEGPKRAIEWGSTKLNERGFVYKHDIKMILDDCIKCARKMGDL</sequence>
<proteinExistence type="predicted"/>
<accession>A0A5J4ZEC8</accession>
<dbReference type="AlphaFoldDB" id="A0A5J4ZEC8"/>
<keyword evidence="2" id="KW-1185">Reference proteome</keyword>